<keyword evidence="3" id="KW-1185">Reference proteome</keyword>
<protein>
    <recommendedName>
        <fullName evidence="1">Ig-like domain-containing protein</fullName>
    </recommendedName>
</protein>
<dbReference type="InterPro" id="IPR031569">
    <property type="entry name" value="ApeC"/>
</dbReference>
<dbReference type="InterPro" id="IPR007110">
    <property type="entry name" value="Ig-like_dom"/>
</dbReference>
<dbReference type="EMBL" id="MU826826">
    <property type="protein sequence ID" value="KAJ7375367.1"/>
    <property type="molecule type" value="Genomic_DNA"/>
</dbReference>
<dbReference type="Pfam" id="PF00047">
    <property type="entry name" value="ig"/>
    <property type="match status" value="1"/>
</dbReference>
<gene>
    <name evidence="2" type="ORF">OS493_002119</name>
</gene>
<feature type="domain" description="Ig-like" evidence="1">
    <location>
        <begin position="27"/>
        <end position="108"/>
    </location>
</feature>
<dbReference type="Proteomes" id="UP001163046">
    <property type="component" value="Unassembled WGS sequence"/>
</dbReference>
<reference evidence="2" key="1">
    <citation type="submission" date="2023-01" db="EMBL/GenBank/DDBJ databases">
        <title>Genome assembly of the deep-sea coral Lophelia pertusa.</title>
        <authorList>
            <person name="Herrera S."/>
            <person name="Cordes E."/>
        </authorList>
    </citation>
    <scope>NUCLEOTIDE SEQUENCE</scope>
    <source>
        <strain evidence="2">USNM1676648</strain>
        <tissue evidence="2">Polyp</tissue>
    </source>
</reference>
<dbReference type="PANTHER" id="PTHR19324">
    <property type="entry name" value="PERFORIN-LIKE PROTEIN 1"/>
    <property type="match status" value="1"/>
</dbReference>
<dbReference type="InterPro" id="IPR013783">
    <property type="entry name" value="Ig-like_fold"/>
</dbReference>
<dbReference type="InterPro" id="IPR036179">
    <property type="entry name" value="Ig-like_dom_sf"/>
</dbReference>
<dbReference type="PANTHER" id="PTHR19324:SF33">
    <property type="entry name" value="MUCIN-5AC"/>
    <property type="match status" value="1"/>
</dbReference>
<dbReference type="InterPro" id="IPR013151">
    <property type="entry name" value="Immunoglobulin_dom"/>
</dbReference>
<evidence type="ECO:0000313" key="2">
    <source>
        <dbReference type="EMBL" id="KAJ7375367.1"/>
    </source>
</evidence>
<dbReference type="AlphaFoldDB" id="A0A9W9Z5F7"/>
<dbReference type="Pfam" id="PF16977">
    <property type="entry name" value="ApeC"/>
    <property type="match status" value="1"/>
</dbReference>
<dbReference type="SUPFAM" id="SSF48726">
    <property type="entry name" value="Immunoglobulin"/>
    <property type="match status" value="1"/>
</dbReference>
<organism evidence="2 3">
    <name type="scientific">Desmophyllum pertusum</name>
    <dbReference type="NCBI Taxonomy" id="174260"/>
    <lineage>
        <taxon>Eukaryota</taxon>
        <taxon>Metazoa</taxon>
        <taxon>Cnidaria</taxon>
        <taxon>Anthozoa</taxon>
        <taxon>Hexacorallia</taxon>
        <taxon>Scleractinia</taxon>
        <taxon>Caryophylliina</taxon>
        <taxon>Caryophylliidae</taxon>
        <taxon>Desmophyllum</taxon>
    </lineage>
</organism>
<comment type="caution">
    <text evidence="2">The sequence shown here is derived from an EMBL/GenBank/DDBJ whole genome shotgun (WGS) entry which is preliminary data.</text>
</comment>
<accession>A0A9W9Z5F7</accession>
<sequence>MSFTVTAFVVYISGYSYLISGTTAIIPVLNPVHRNVVSSRGSNVTLTCLGRRVNALDTVVLWKFNGQEIKESTHNIAVDKFLPKRKGTFSLHITNVSEKDVGKYTCIALVANFGKADRVEDIIDLKLYESVKWPRGTYAVPMPHSGCPVSMEFSWSEGYLRQNTEDSGPLSNWSSPLHLKGEKKDNEITQHFCVKTKKAGKTRWPAGSYCIYKKGKCPRGFREGWIKWDDEDTKNDNLASGVLPDGTFAKDTILYFCCRSDGSAETPIELPMREPFFLLKHSSSCQAVMGMRVTEEWLFWDCEDRENKNSYFGDIPESFMAKDIKLYYCYYEKK</sequence>
<dbReference type="SMART" id="SM00409">
    <property type="entry name" value="IG"/>
    <property type="match status" value="1"/>
</dbReference>
<evidence type="ECO:0000259" key="1">
    <source>
        <dbReference type="PROSITE" id="PS50835"/>
    </source>
</evidence>
<dbReference type="Gene3D" id="2.60.40.10">
    <property type="entry name" value="Immunoglobulins"/>
    <property type="match status" value="1"/>
</dbReference>
<evidence type="ECO:0000313" key="3">
    <source>
        <dbReference type="Proteomes" id="UP001163046"/>
    </source>
</evidence>
<name>A0A9W9Z5F7_9CNID</name>
<proteinExistence type="predicted"/>
<dbReference type="PROSITE" id="PS50835">
    <property type="entry name" value="IG_LIKE"/>
    <property type="match status" value="1"/>
</dbReference>
<dbReference type="InterPro" id="IPR003599">
    <property type="entry name" value="Ig_sub"/>
</dbReference>
<dbReference type="OrthoDB" id="5954510at2759"/>